<evidence type="ECO:0000313" key="3">
    <source>
        <dbReference type="EMBL" id="MBD6618751.1"/>
    </source>
</evidence>
<dbReference type="InterPro" id="IPR038157">
    <property type="entry name" value="FeoA_core_dom"/>
</dbReference>
<dbReference type="AlphaFoldDB" id="A0AA40VTQ7"/>
<dbReference type="Gene3D" id="2.30.30.90">
    <property type="match status" value="1"/>
</dbReference>
<evidence type="ECO:0000313" key="4">
    <source>
        <dbReference type="Proteomes" id="UP001165986"/>
    </source>
</evidence>
<dbReference type="Proteomes" id="UP001165986">
    <property type="component" value="Unassembled WGS sequence"/>
</dbReference>
<name>A0AA40VTQ7_9NOST</name>
<reference evidence="3" key="1">
    <citation type="submission" date="2019-07" db="EMBL/GenBank/DDBJ databases">
        <title>Toxilogical consequences of a new and cryptic species of cyanobacteria (Komarekiella delphini-convector) recovered from the epidermis of a bottlenose dolphin and 1500 ft. in the air.</title>
        <authorList>
            <person name="Brown A.O."/>
            <person name="Dvorak P."/>
            <person name="Villanueva C.D."/>
            <person name="Foss A.J."/>
            <person name="Garvey A.D."/>
            <person name="Gibson Q.A."/>
            <person name="Johansen J.R."/>
            <person name="Casamatta D.A."/>
        </authorList>
    </citation>
    <scope>NUCLEOTIDE SEQUENCE</scope>
    <source>
        <strain evidence="3">SJRDD-AB1</strain>
    </source>
</reference>
<sequence length="83" mass="9239">MYIPFSVTGCSLELLRTGEQGIVVFSKTHDQTILEKLRSMGITPGTIITLEQQFPSAIIQVGNILFPIDQESIRAIYVRVIDS</sequence>
<proteinExistence type="predicted"/>
<evidence type="ECO:0000256" key="1">
    <source>
        <dbReference type="ARBA" id="ARBA00023004"/>
    </source>
</evidence>
<feature type="domain" description="Ferrous iron transporter FeoA-like" evidence="2">
    <location>
        <begin position="10"/>
        <end position="80"/>
    </location>
</feature>
<dbReference type="Pfam" id="PF04023">
    <property type="entry name" value="FeoA"/>
    <property type="match status" value="1"/>
</dbReference>
<organism evidence="3 4">
    <name type="scientific">Komarekiella delphini-convector SJRDD-AB1</name>
    <dbReference type="NCBI Taxonomy" id="2593771"/>
    <lineage>
        <taxon>Bacteria</taxon>
        <taxon>Bacillati</taxon>
        <taxon>Cyanobacteriota</taxon>
        <taxon>Cyanophyceae</taxon>
        <taxon>Nostocales</taxon>
        <taxon>Nostocaceae</taxon>
        <taxon>Komarekiella</taxon>
        <taxon>Komarekiella delphini-convector</taxon>
    </lineage>
</organism>
<dbReference type="InterPro" id="IPR007167">
    <property type="entry name" value="Fe-transptr_FeoA-like"/>
</dbReference>
<dbReference type="InterPro" id="IPR008988">
    <property type="entry name" value="Transcriptional_repressor_C"/>
</dbReference>
<accession>A0AA40VTQ7</accession>
<keyword evidence="4" id="KW-1185">Reference proteome</keyword>
<dbReference type="RefSeq" id="WP_191759949.1">
    <property type="nucleotide sequence ID" value="NZ_VJXY01000030.1"/>
</dbReference>
<dbReference type="EMBL" id="VJXY01000030">
    <property type="protein sequence ID" value="MBD6618751.1"/>
    <property type="molecule type" value="Genomic_DNA"/>
</dbReference>
<dbReference type="GO" id="GO:0046914">
    <property type="term" value="F:transition metal ion binding"/>
    <property type="evidence" value="ECO:0007669"/>
    <property type="project" value="InterPro"/>
</dbReference>
<dbReference type="SUPFAM" id="SSF50037">
    <property type="entry name" value="C-terminal domain of transcriptional repressors"/>
    <property type="match status" value="1"/>
</dbReference>
<comment type="caution">
    <text evidence="3">The sequence shown here is derived from an EMBL/GenBank/DDBJ whole genome shotgun (WGS) entry which is preliminary data.</text>
</comment>
<evidence type="ECO:0000259" key="2">
    <source>
        <dbReference type="SMART" id="SM00899"/>
    </source>
</evidence>
<keyword evidence="1" id="KW-0408">Iron</keyword>
<protein>
    <submittedName>
        <fullName evidence="3">Ferrous iron transport protein A</fullName>
    </submittedName>
</protein>
<gene>
    <name evidence="3" type="ORF">FNW02_23715</name>
</gene>
<dbReference type="SMART" id="SM00899">
    <property type="entry name" value="FeoA"/>
    <property type="match status" value="1"/>
</dbReference>